<dbReference type="EMBL" id="JBHEZY010000004">
    <property type="protein sequence ID" value="MFC1431619.1"/>
    <property type="molecule type" value="Genomic_DNA"/>
</dbReference>
<comment type="caution">
    <text evidence="1">The sequence shown here is derived from an EMBL/GenBank/DDBJ whole genome shotgun (WGS) entry which is preliminary data.</text>
</comment>
<gene>
    <name evidence="1" type="ORF">ACEZDB_13295</name>
</gene>
<accession>A0ABV6X086</accession>
<evidence type="ECO:0000313" key="2">
    <source>
        <dbReference type="Proteomes" id="UP001592530"/>
    </source>
</evidence>
<reference evidence="1 2" key="1">
    <citation type="submission" date="2024-09" db="EMBL/GenBank/DDBJ databases">
        <authorList>
            <person name="Lee S.D."/>
        </authorList>
    </citation>
    <scope>NUCLEOTIDE SEQUENCE [LARGE SCALE GENOMIC DNA]</scope>
    <source>
        <strain evidence="1 2">N1-3</strain>
    </source>
</reference>
<sequence length="221" mass="24556">MPERFSEFDFGVTGLAALFHEDWSHFGAPEDVVAAYLSPGDEPCAGELLRKEAAALESDLTALGDSGLDDRQIRMLWTAATGGNFRFRDTESGRDLLLLLNMGCRGWQQLHGVASVDTNPGWNTESLVHDLGQAVAGAELDLPDYYPLDRQEMDSMELRKCLLICSRTASVELAFRLLLRIQLANFMPIHQKSWAAYQRISRSLSLGEYVLSGLDFLVEGQ</sequence>
<evidence type="ECO:0000313" key="1">
    <source>
        <dbReference type="EMBL" id="MFC1431619.1"/>
    </source>
</evidence>
<protein>
    <recommendedName>
        <fullName evidence="3">CdiI immunity protein domain-containing protein</fullName>
    </recommendedName>
</protein>
<dbReference type="Proteomes" id="UP001592530">
    <property type="component" value="Unassembled WGS sequence"/>
</dbReference>
<proteinExistence type="predicted"/>
<evidence type="ECO:0008006" key="3">
    <source>
        <dbReference type="Google" id="ProtNLM"/>
    </source>
</evidence>
<organism evidence="1 2">
    <name type="scientific">Streptacidiphilus alkalitolerans</name>
    <dbReference type="NCBI Taxonomy" id="3342712"/>
    <lineage>
        <taxon>Bacteria</taxon>
        <taxon>Bacillati</taxon>
        <taxon>Actinomycetota</taxon>
        <taxon>Actinomycetes</taxon>
        <taxon>Kitasatosporales</taxon>
        <taxon>Streptomycetaceae</taxon>
        <taxon>Streptacidiphilus</taxon>
    </lineage>
</organism>
<name>A0ABV6X086_9ACTN</name>
<dbReference type="RefSeq" id="WP_380552447.1">
    <property type="nucleotide sequence ID" value="NZ_JBHEZY010000004.1"/>
</dbReference>